<dbReference type="GO" id="GO:0016747">
    <property type="term" value="F:acyltransferase activity, transferring groups other than amino-acyl groups"/>
    <property type="evidence" value="ECO:0007669"/>
    <property type="project" value="InterPro"/>
</dbReference>
<dbReference type="InterPro" id="IPR050832">
    <property type="entry name" value="Bact_Acetyltransf"/>
</dbReference>
<dbReference type="AlphaFoldDB" id="A0A4Q5J3F6"/>
<accession>A0A4Q5J3F6</accession>
<comment type="caution">
    <text evidence="4">The sequence shown here is derived from an EMBL/GenBank/DDBJ whole genome shotgun (WGS) entry which is preliminary data.</text>
</comment>
<keyword evidence="2" id="KW-0012">Acyltransferase</keyword>
<protein>
    <submittedName>
        <fullName evidence="4">GNAT family N-acetyltransferase</fullName>
    </submittedName>
</protein>
<dbReference type="Pfam" id="PF00583">
    <property type="entry name" value="Acetyltransf_1"/>
    <property type="match status" value="1"/>
</dbReference>
<organism evidence="4 5">
    <name type="scientific">Nocardioides iriomotensis</name>
    <dbReference type="NCBI Taxonomy" id="715784"/>
    <lineage>
        <taxon>Bacteria</taxon>
        <taxon>Bacillati</taxon>
        <taxon>Actinomycetota</taxon>
        <taxon>Actinomycetes</taxon>
        <taxon>Propionibacteriales</taxon>
        <taxon>Nocardioidaceae</taxon>
        <taxon>Nocardioides</taxon>
    </lineage>
</organism>
<dbReference type="PANTHER" id="PTHR43877">
    <property type="entry name" value="AMINOALKYLPHOSPHONATE N-ACETYLTRANSFERASE-RELATED-RELATED"/>
    <property type="match status" value="1"/>
</dbReference>
<dbReference type="OrthoDB" id="5192872at2"/>
<name>A0A4Q5J3F6_9ACTN</name>
<dbReference type="Gene3D" id="3.40.630.30">
    <property type="match status" value="1"/>
</dbReference>
<dbReference type="EMBL" id="SDPU01000022">
    <property type="protein sequence ID" value="RYU11905.1"/>
    <property type="molecule type" value="Genomic_DNA"/>
</dbReference>
<evidence type="ECO:0000256" key="2">
    <source>
        <dbReference type="ARBA" id="ARBA00023315"/>
    </source>
</evidence>
<dbReference type="RefSeq" id="WP_129987493.1">
    <property type="nucleotide sequence ID" value="NZ_SDPU01000022.1"/>
</dbReference>
<evidence type="ECO:0000256" key="1">
    <source>
        <dbReference type="ARBA" id="ARBA00022679"/>
    </source>
</evidence>
<feature type="domain" description="N-acetyltransferase" evidence="3">
    <location>
        <begin position="6"/>
        <end position="159"/>
    </location>
</feature>
<dbReference type="InterPro" id="IPR000182">
    <property type="entry name" value="GNAT_dom"/>
</dbReference>
<evidence type="ECO:0000259" key="3">
    <source>
        <dbReference type="PROSITE" id="PS51186"/>
    </source>
</evidence>
<dbReference type="PROSITE" id="PS51186">
    <property type="entry name" value="GNAT"/>
    <property type="match status" value="1"/>
</dbReference>
<proteinExistence type="predicted"/>
<dbReference type="SUPFAM" id="SSF55729">
    <property type="entry name" value="Acyl-CoA N-acyltransferases (Nat)"/>
    <property type="match status" value="1"/>
</dbReference>
<dbReference type="InterPro" id="IPR016181">
    <property type="entry name" value="Acyl_CoA_acyltransferase"/>
</dbReference>
<keyword evidence="1 4" id="KW-0808">Transferase</keyword>
<gene>
    <name evidence="4" type="ORF">ETU37_11645</name>
</gene>
<evidence type="ECO:0000313" key="5">
    <source>
        <dbReference type="Proteomes" id="UP000291189"/>
    </source>
</evidence>
<dbReference type="CDD" id="cd04301">
    <property type="entry name" value="NAT_SF"/>
    <property type="match status" value="1"/>
</dbReference>
<reference evidence="4 5" key="1">
    <citation type="submission" date="2019-01" db="EMBL/GenBank/DDBJ databases">
        <title>Nocardioides guangzhouensis sp. nov., an actinobacterium isolated from soil.</title>
        <authorList>
            <person name="Fu Y."/>
            <person name="Cai Y."/>
            <person name="Lin Z."/>
            <person name="Chen P."/>
        </authorList>
    </citation>
    <scope>NUCLEOTIDE SEQUENCE [LARGE SCALE GENOMIC DNA]</scope>
    <source>
        <strain evidence="4 5">NBRC 105384</strain>
    </source>
</reference>
<evidence type="ECO:0000313" key="4">
    <source>
        <dbReference type="EMBL" id="RYU11905.1"/>
    </source>
</evidence>
<keyword evidence="5" id="KW-1185">Reference proteome</keyword>
<sequence>MFRSAVTVRDADLGDVEALRFVMAGAAGPIVDETPGEADSAVARINADPDQRLLVALLDGQVAGAAHLVRAPVSPLQSAQAVHILHLHVLDECRRRGVGTALMEAAVAWAEEKDTAHVVAAANVGSRDANRFMARLGLSQLAVVRAAPVAALRAKLPVEAPAVCLDNRISNRQSTRTVGQVLARRRSLRRAQTKTS</sequence>
<dbReference type="Proteomes" id="UP000291189">
    <property type="component" value="Unassembled WGS sequence"/>
</dbReference>